<sequence>MAPSKESELLVTVFKELAAKMPEDPYISRALYDHMQDVATEAPGVTFEDLSLPNSGKQYRGPAKWVRPANGSKRHALLFLHGGGYCFGSPNSHRKMAAHFANACNAPALMVDYRMTPEHAYPAALDDCVSAYRYLLDQGFEGQNVVVIGDSCGGGLASTVPLKAMRDGLPRPGLSVALSPWTDVTSKTSKSLQTNASNDALSSLASLGMLRGRYLADGARAEDPLISPIFAEEDEMKNLPPHWISAAGHDILLDDGVRMAEKLRRAGIEVELRVHEGMQHVFEFLAGTAPEANQSIREIGEWTELRLNAGFGIIWSIFSPTPATFTDDEVRF</sequence>
<evidence type="ECO:0000259" key="3">
    <source>
        <dbReference type="Pfam" id="PF07859"/>
    </source>
</evidence>
<dbReference type="GO" id="GO:0016787">
    <property type="term" value="F:hydrolase activity"/>
    <property type="evidence" value="ECO:0007669"/>
    <property type="project" value="UniProtKB-KW"/>
</dbReference>
<dbReference type="AlphaFoldDB" id="A0A3M7IVY4"/>
<dbReference type="Pfam" id="PF07859">
    <property type="entry name" value="Abhydrolase_3"/>
    <property type="match status" value="1"/>
</dbReference>
<dbReference type="VEuPathDB" id="FungiDB:BTJ68_10250"/>
<dbReference type="InterPro" id="IPR050300">
    <property type="entry name" value="GDXG_lipolytic_enzyme"/>
</dbReference>
<dbReference type="SUPFAM" id="SSF53474">
    <property type="entry name" value="alpha/beta-Hydrolases"/>
    <property type="match status" value="1"/>
</dbReference>
<dbReference type="InterPro" id="IPR002168">
    <property type="entry name" value="Lipase_GDXG_HIS_AS"/>
</dbReference>
<reference evidence="4 5" key="1">
    <citation type="journal article" date="2018" name="BMC Genomics">
        <title>Genomic evidence for intraspecific hybridization in a clonal and extremely halotolerant yeast.</title>
        <authorList>
            <person name="Gostincar C."/>
            <person name="Stajich J.E."/>
            <person name="Zupancic J."/>
            <person name="Zalar P."/>
            <person name="Gunde-Cimerman N."/>
        </authorList>
    </citation>
    <scope>NUCLEOTIDE SEQUENCE [LARGE SCALE GENOMIC DNA]</scope>
    <source>
        <strain evidence="4 5">EXF-120</strain>
    </source>
</reference>
<evidence type="ECO:0000313" key="5">
    <source>
        <dbReference type="Proteomes" id="UP000281677"/>
    </source>
</evidence>
<dbReference type="InterPro" id="IPR013094">
    <property type="entry name" value="AB_hydrolase_3"/>
</dbReference>
<protein>
    <recommendedName>
        <fullName evidence="3">Alpha/beta hydrolase fold-3 domain-containing protein</fullName>
    </recommendedName>
</protein>
<comment type="caution">
    <text evidence="4">The sequence shown here is derived from an EMBL/GenBank/DDBJ whole genome shotgun (WGS) entry which is preliminary data.</text>
</comment>
<evidence type="ECO:0000313" key="4">
    <source>
        <dbReference type="EMBL" id="RMZ29674.1"/>
    </source>
</evidence>
<gene>
    <name evidence="4" type="ORF">D0859_06245</name>
</gene>
<evidence type="ECO:0000256" key="1">
    <source>
        <dbReference type="ARBA" id="ARBA00010515"/>
    </source>
</evidence>
<dbReference type="EMBL" id="QWIT01000157">
    <property type="protein sequence ID" value="RMZ29674.1"/>
    <property type="molecule type" value="Genomic_DNA"/>
</dbReference>
<dbReference type="PANTHER" id="PTHR48081:SF8">
    <property type="entry name" value="ALPHA_BETA HYDROLASE FOLD-3 DOMAIN-CONTAINING PROTEIN-RELATED"/>
    <property type="match status" value="1"/>
</dbReference>
<feature type="domain" description="Alpha/beta hydrolase fold-3" evidence="3">
    <location>
        <begin position="77"/>
        <end position="282"/>
    </location>
</feature>
<dbReference type="PANTHER" id="PTHR48081">
    <property type="entry name" value="AB HYDROLASE SUPERFAMILY PROTEIN C4A8.06C"/>
    <property type="match status" value="1"/>
</dbReference>
<dbReference type="PROSITE" id="PS01173">
    <property type="entry name" value="LIPASE_GDXG_HIS"/>
    <property type="match status" value="1"/>
</dbReference>
<organism evidence="4 5">
    <name type="scientific">Hortaea werneckii</name>
    <name type="common">Black yeast</name>
    <name type="synonym">Cladosporium werneckii</name>
    <dbReference type="NCBI Taxonomy" id="91943"/>
    <lineage>
        <taxon>Eukaryota</taxon>
        <taxon>Fungi</taxon>
        <taxon>Dikarya</taxon>
        <taxon>Ascomycota</taxon>
        <taxon>Pezizomycotina</taxon>
        <taxon>Dothideomycetes</taxon>
        <taxon>Dothideomycetidae</taxon>
        <taxon>Mycosphaerellales</taxon>
        <taxon>Teratosphaeriaceae</taxon>
        <taxon>Hortaea</taxon>
    </lineage>
</organism>
<accession>A0A3M7IVY4</accession>
<keyword evidence="2" id="KW-0378">Hydrolase</keyword>
<dbReference type="InterPro" id="IPR029058">
    <property type="entry name" value="AB_hydrolase_fold"/>
</dbReference>
<dbReference type="Proteomes" id="UP000281677">
    <property type="component" value="Unassembled WGS sequence"/>
</dbReference>
<dbReference type="OrthoDB" id="408631at2759"/>
<comment type="similarity">
    <text evidence="1">Belongs to the 'GDXG' lipolytic enzyme family.</text>
</comment>
<proteinExistence type="inferred from homology"/>
<dbReference type="Gene3D" id="3.40.50.1820">
    <property type="entry name" value="alpha/beta hydrolase"/>
    <property type="match status" value="1"/>
</dbReference>
<name>A0A3M7IVY4_HORWE</name>
<evidence type="ECO:0000256" key="2">
    <source>
        <dbReference type="ARBA" id="ARBA00022801"/>
    </source>
</evidence>